<gene>
    <name evidence="2" type="ORF">MM415A00473_0016</name>
    <name evidence="1" type="ORF">MM415B00199_0057</name>
    <name evidence="3" type="ORF">TM448B01064_0008</name>
</gene>
<protein>
    <submittedName>
        <fullName evidence="3">Uncharacterized protein</fullName>
    </submittedName>
</protein>
<dbReference type="EMBL" id="MT142474">
    <property type="protein sequence ID" value="QJA81922.1"/>
    <property type="molecule type" value="Genomic_DNA"/>
</dbReference>
<evidence type="ECO:0000313" key="2">
    <source>
        <dbReference type="EMBL" id="QJA81922.1"/>
    </source>
</evidence>
<sequence>MKCLFIGGSNDGEWVDVFPITPKLRMTKRFSMMDIPIVPTMEVSGEVQIELYEASEWATGPRSKRFVIYVFQGMTPEEQFLMLLKGYKSKQLQEKKNIDYWKGKAYGKS</sequence>
<reference evidence="3" key="1">
    <citation type="submission" date="2020-03" db="EMBL/GenBank/DDBJ databases">
        <title>The deep terrestrial virosphere.</title>
        <authorList>
            <person name="Holmfeldt K."/>
            <person name="Nilsson E."/>
            <person name="Simone D."/>
            <person name="Lopez-Fernandez M."/>
            <person name="Wu X."/>
            <person name="de Brujin I."/>
            <person name="Lundin D."/>
            <person name="Andersson A."/>
            <person name="Bertilsson S."/>
            <person name="Dopson M."/>
        </authorList>
    </citation>
    <scope>NUCLEOTIDE SEQUENCE</scope>
    <source>
        <strain evidence="2">MM415A00473</strain>
        <strain evidence="1">MM415B00199</strain>
        <strain evidence="3">TM448B01064</strain>
    </source>
</reference>
<proteinExistence type="predicted"/>
<accession>A0A6M3XIF6</accession>
<organism evidence="3">
    <name type="scientific">viral metagenome</name>
    <dbReference type="NCBI Taxonomy" id="1070528"/>
    <lineage>
        <taxon>unclassified sequences</taxon>
        <taxon>metagenomes</taxon>
        <taxon>organismal metagenomes</taxon>
    </lineage>
</organism>
<evidence type="ECO:0000313" key="3">
    <source>
        <dbReference type="EMBL" id="QJH97708.1"/>
    </source>
</evidence>
<dbReference type="AlphaFoldDB" id="A0A6M3XIF6"/>
<dbReference type="EMBL" id="MT141573">
    <property type="protein sequence ID" value="QJA67602.1"/>
    <property type="molecule type" value="Genomic_DNA"/>
</dbReference>
<dbReference type="EMBL" id="MT144698">
    <property type="protein sequence ID" value="QJH97708.1"/>
    <property type="molecule type" value="Genomic_DNA"/>
</dbReference>
<name>A0A6M3XIF6_9ZZZZ</name>
<evidence type="ECO:0000313" key="1">
    <source>
        <dbReference type="EMBL" id="QJA67602.1"/>
    </source>
</evidence>